<dbReference type="PANTHER" id="PTHR28047:SF5">
    <property type="entry name" value="PROTEIN DCG1"/>
    <property type="match status" value="1"/>
</dbReference>
<organism evidence="1 2">
    <name type="scientific">Arthrobacter mobilis</name>
    <dbReference type="NCBI Taxonomy" id="2724944"/>
    <lineage>
        <taxon>Bacteria</taxon>
        <taxon>Bacillati</taxon>
        <taxon>Actinomycetota</taxon>
        <taxon>Actinomycetes</taxon>
        <taxon>Micrococcales</taxon>
        <taxon>Micrococcaceae</taxon>
        <taxon>Arthrobacter</taxon>
    </lineage>
</organism>
<evidence type="ECO:0000313" key="2">
    <source>
        <dbReference type="Proteomes" id="UP000544090"/>
    </source>
</evidence>
<accession>A0A7X6HCI0</accession>
<sequence>MKRIGLIRAATTSSRSLLHAHGQVLHAAFSSAGVRLSVDSRSIPGQPDGVHDQESLARAVPRVRALALELAPAVDGILISCAADPGLPEVREAVSIPVVGAGSSGAAAALTLGSRIGVLTITPEAPAAVSEVLGDHLAAVESPPSVSTPAQLLTPTGVFETLEAGDRLAEAGADVILLACAGLTSMRAAGELRRRLGLPVVDGVLAAGAALASCSANNPQPLAVP</sequence>
<dbReference type="EMBL" id="JAAZSQ010000002">
    <property type="protein sequence ID" value="NKX53628.1"/>
    <property type="molecule type" value="Genomic_DNA"/>
</dbReference>
<dbReference type="Gene3D" id="3.40.50.1860">
    <property type="match status" value="2"/>
</dbReference>
<gene>
    <name evidence="1" type="ORF">HGG74_03535</name>
</gene>
<name>A0A7X6HCI0_9MICC</name>
<dbReference type="GO" id="GO:0047661">
    <property type="term" value="F:amino-acid racemase activity"/>
    <property type="evidence" value="ECO:0007669"/>
    <property type="project" value="InterPro"/>
</dbReference>
<proteinExistence type="predicted"/>
<comment type="caution">
    <text evidence="1">The sequence shown here is derived from an EMBL/GenBank/DDBJ whole genome shotgun (WGS) entry which is preliminary data.</text>
</comment>
<dbReference type="InterPro" id="IPR052186">
    <property type="entry name" value="Hydantoin_racemase-like"/>
</dbReference>
<protein>
    <submittedName>
        <fullName evidence="1">Hydantoin racemase</fullName>
    </submittedName>
</protein>
<dbReference type="Pfam" id="PF01177">
    <property type="entry name" value="Asp_Glu_race"/>
    <property type="match status" value="1"/>
</dbReference>
<dbReference type="PANTHER" id="PTHR28047">
    <property type="entry name" value="PROTEIN DCG1"/>
    <property type="match status" value="1"/>
</dbReference>
<keyword evidence="2" id="KW-1185">Reference proteome</keyword>
<dbReference type="InterPro" id="IPR015942">
    <property type="entry name" value="Asp/Glu/hydantoin_racemase"/>
</dbReference>
<reference evidence="1 2" key="1">
    <citation type="submission" date="2020-04" db="EMBL/GenBank/DDBJ databases">
        <title>Arthrobacter sp. nov.</title>
        <authorList>
            <person name="Liu S."/>
        </authorList>
    </citation>
    <scope>NUCLEOTIDE SEQUENCE [LARGE SCALE GENOMIC DNA]</scope>
    <source>
        <strain evidence="1 2">E918</strain>
    </source>
</reference>
<dbReference type="RefSeq" id="WP_168484959.1">
    <property type="nucleotide sequence ID" value="NZ_JAAZSQ010000002.1"/>
</dbReference>
<dbReference type="Proteomes" id="UP000544090">
    <property type="component" value="Unassembled WGS sequence"/>
</dbReference>
<dbReference type="AlphaFoldDB" id="A0A7X6HCI0"/>
<dbReference type="InterPro" id="IPR001920">
    <property type="entry name" value="Asp/Glu_race"/>
</dbReference>
<evidence type="ECO:0000313" key="1">
    <source>
        <dbReference type="EMBL" id="NKX53628.1"/>
    </source>
</evidence>